<dbReference type="GO" id="GO:0016887">
    <property type="term" value="F:ATP hydrolysis activity"/>
    <property type="evidence" value="ECO:0007669"/>
    <property type="project" value="InterPro"/>
</dbReference>
<dbReference type="PANTHER" id="PTHR43875:SF10">
    <property type="entry name" value="BLL2173 PROTEIN"/>
    <property type="match status" value="1"/>
</dbReference>
<dbReference type="InterPro" id="IPR012340">
    <property type="entry name" value="NA-bd_OB-fold"/>
</dbReference>
<dbReference type="GO" id="GO:0008643">
    <property type="term" value="P:carbohydrate transport"/>
    <property type="evidence" value="ECO:0007669"/>
    <property type="project" value="InterPro"/>
</dbReference>
<dbReference type="InterPro" id="IPR013611">
    <property type="entry name" value="Transp-assoc_OB_typ2"/>
</dbReference>
<dbReference type="STRING" id="1566387.QV13_13325"/>
<dbReference type="Gene3D" id="2.40.50.100">
    <property type="match status" value="1"/>
</dbReference>
<evidence type="ECO:0000313" key="7">
    <source>
        <dbReference type="EMBL" id="OCX17714.1"/>
    </source>
</evidence>
<dbReference type="AlphaFoldDB" id="A0A1C2DSI5"/>
<dbReference type="PROSITE" id="PS00211">
    <property type="entry name" value="ABC_TRANSPORTER_1"/>
    <property type="match status" value="1"/>
</dbReference>
<dbReference type="GO" id="GO:0055052">
    <property type="term" value="C:ATP-binding cassette (ABC) transporter complex, substrate-binding subunit-containing"/>
    <property type="evidence" value="ECO:0007669"/>
    <property type="project" value="TreeGrafter"/>
</dbReference>
<comment type="subcellular location">
    <subcellularLocation>
        <location evidence="1">Cell inner membrane</location>
        <topology evidence="1">Peripheral membrane protein</topology>
    </subcellularLocation>
</comment>
<proteinExistence type="inferred from homology"/>
<dbReference type="PANTHER" id="PTHR43875">
    <property type="entry name" value="MALTODEXTRIN IMPORT ATP-BINDING PROTEIN MSMX"/>
    <property type="match status" value="1"/>
</dbReference>
<keyword evidence="4" id="KW-0547">Nucleotide-binding</keyword>
<dbReference type="InterPro" id="IPR003439">
    <property type="entry name" value="ABC_transporter-like_ATP-bd"/>
</dbReference>
<evidence type="ECO:0000256" key="1">
    <source>
        <dbReference type="ARBA" id="ARBA00004417"/>
    </source>
</evidence>
<protein>
    <submittedName>
        <fullName evidence="7">Glycerol-3-phosphate ABC transporter ATP-binding protein</fullName>
    </submittedName>
</protein>
<dbReference type="InterPro" id="IPR015855">
    <property type="entry name" value="ABC_transpr_MalK-like"/>
</dbReference>
<organism evidence="7 8">
    <name type="scientific">Mesorhizobium hungaricum</name>
    <dbReference type="NCBI Taxonomy" id="1566387"/>
    <lineage>
        <taxon>Bacteria</taxon>
        <taxon>Pseudomonadati</taxon>
        <taxon>Pseudomonadota</taxon>
        <taxon>Alphaproteobacteria</taxon>
        <taxon>Hyphomicrobiales</taxon>
        <taxon>Phyllobacteriaceae</taxon>
        <taxon>Mesorhizobium</taxon>
    </lineage>
</organism>
<keyword evidence="5 7" id="KW-0067">ATP-binding</keyword>
<evidence type="ECO:0000313" key="8">
    <source>
        <dbReference type="Proteomes" id="UP000094412"/>
    </source>
</evidence>
<dbReference type="InterPro" id="IPR047641">
    <property type="entry name" value="ABC_transpr_MalK/UgpC-like"/>
</dbReference>
<dbReference type="FunFam" id="3.40.50.300:FF:000042">
    <property type="entry name" value="Maltose/maltodextrin ABC transporter, ATP-binding protein"/>
    <property type="match status" value="1"/>
</dbReference>
<evidence type="ECO:0000256" key="5">
    <source>
        <dbReference type="ARBA" id="ARBA00022840"/>
    </source>
</evidence>
<dbReference type="InterPro" id="IPR008995">
    <property type="entry name" value="Mo/tungstate-bd_C_term_dom"/>
</dbReference>
<dbReference type="RefSeq" id="WP_024926940.1">
    <property type="nucleotide sequence ID" value="NZ_MDEO01000032.1"/>
</dbReference>
<dbReference type="Gene3D" id="2.40.50.140">
    <property type="entry name" value="Nucleic acid-binding proteins"/>
    <property type="match status" value="1"/>
</dbReference>
<dbReference type="InterPro" id="IPR003593">
    <property type="entry name" value="AAA+_ATPase"/>
</dbReference>
<evidence type="ECO:0000256" key="2">
    <source>
        <dbReference type="ARBA" id="ARBA00005417"/>
    </source>
</evidence>
<dbReference type="GO" id="GO:0005524">
    <property type="term" value="F:ATP binding"/>
    <property type="evidence" value="ECO:0007669"/>
    <property type="project" value="UniProtKB-KW"/>
</dbReference>
<dbReference type="InterPro" id="IPR027417">
    <property type="entry name" value="P-loop_NTPase"/>
</dbReference>
<dbReference type="SUPFAM" id="SSF50331">
    <property type="entry name" value="MOP-like"/>
    <property type="match status" value="1"/>
</dbReference>
<dbReference type="SMART" id="SM00382">
    <property type="entry name" value="AAA"/>
    <property type="match status" value="1"/>
</dbReference>
<dbReference type="GO" id="GO:0140359">
    <property type="term" value="F:ABC-type transporter activity"/>
    <property type="evidence" value="ECO:0007669"/>
    <property type="project" value="InterPro"/>
</dbReference>
<accession>A0A1C2DSI5</accession>
<feature type="domain" description="ABC transporter" evidence="6">
    <location>
        <begin position="4"/>
        <end position="234"/>
    </location>
</feature>
<keyword evidence="3" id="KW-0813">Transport</keyword>
<sequence length="357" mass="39123">MASVTLEKVKKDYGVVRVLNEVDLKIADGEFVVLVGPSGCGKSTLLRMIAGLEEVSGGDIRIGERVVNDVAPKDRDIAMVFQSYALYPHMNVSSNMGFSLMLRKADKTSIETRVDGAAKRLGLEPLLERLPRQLSGGQRQRVAMGRAIVRDPQVFLFDEPLSNLDAKLRTHMRTEIKALHQQLKTTSIYVTHDQTEAMTMADRIVVMHNGNVQQVGAPLELYDKPANIFVAGFIGSPAMNFLQATMVRQNIGQALFTDGQKLRLPDGLPLQEGASLTLGVRPEDIRIVDDGPLKAEVEVVEPLGMSTQYYVRVAGEQLRIYAIGRPGLAPGQTVRLAVEPAVQHIFDPESGNRVEAG</sequence>
<reference evidence="7 8" key="1">
    <citation type="submission" date="2016-08" db="EMBL/GenBank/DDBJ databases">
        <title>Whole genome sequence of Mesorhizobium sp. strain UASWS1009 isolated from industrial sewage.</title>
        <authorList>
            <person name="Crovadore J."/>
            <person name="Calmin G."/>
            <person name="Chablais R."/>
            <person name="Cochard B."/>
            <person name="Lefort F."/>
        </authorList>
    </citation>
    <scope>NUCLEOTIDE SEQUENCE [LARGE SCALE GENOMIC DNA]</scope>
    <source>
        <strain evidence="7 8">UASWS1009</strain>
    </source>
</reference>
<gene>
    <name evidence="7" type="ORF">QV13_13325</name>
</gene>
<dbReference type="EMBL" id="MDEO01000032">
    <property type="protein sequence ID" value="OCX17714.1"/>
    <property type="molecule type" value="Genomic_DNA"/>
</dbReference>
<name>A0A1C2DSI5_9HYPH</name>
<dbReference type="InterPro" id="IPR017871">
    <property type="entry name" value="ABC_transporter-like_CS"/>
</dbReference>
<dbReference type="Gene3D" id="3.40.50.300">
    <property type="entry name" value="P-loop containing nucleotide triphosphate hydrolases"/>
    <property type="match status" value="1"/>
</dbReference>
<dbReference type="Proteomes" id="UP000094412">
    <property type="component" value="Unassembled WGS sequence"/>
</dbReference>
<evidence type="ECO:0000256" key="4">
    <source>
        <dbReference type="ARBA" id="ARBA00022741"/>
    </source>
</evidence>
<comment type="similarity">
    <text evidence="2">Belongs to the ABC transporter superfamily.</text>
</comment>
<dbReference type="Pfam" id="PF00005">
    <property type="entry name" value="ABC_tran"/>
    <property type="match status" value="1"/>
</dbReference>
<dbReference type="NCBIfam" id="NF008653">
    <property type="entry name" value="PRK11650.1"/>
    <property type="match status" value="1"/>
</dbReference>
<dbReference type="SUPFAM" id="SSF52540">
    <property type="entry name" value="P-loop containing nucleoside triphosphate hydrolases"/>
    <property type="match status" value="1"/>
</dbReference>
<dbReference type="Pfam" id="PF08402">
    <property type="entry name" value="TOBE_2"/>
    <property type="match status" value="1"/>
</dbReference>
<keyword evidence="8" id="KW-1185">Reference proteome</keyword>
<evidence type="ECO:0000256" key="3">
    <source>
        <dbReference type="ARBA" id="ARBA00022448"/>
    </source>
</evidence>
<dbReference type="PROSITE" id="PS50893">
    <property type="entry name" value="ABC_TRANSPORTER_2"/>
    <property type="match status" value="1"/>
</dbReference>
<comment type="caution">
    <text evidence="7">The sequence shown here is derived from an EMBL/GenBank/DDBJ whole genome shotgun (WGS) entry which is preliminary data.</text>
</comment>
<evidence type="ECO:0000259" key="6">
    <source>
        <dbReference type="PROSITE" id="PS50893"/>
    </source>
</evidence>
<dbReference type="CDD" id="cd03301">
    <property type="entry name" value="ABC_MalK_N"/>
    <property type="match status" value="1"/>
</dbReference>
<dbReference type="OrthoDB" id="8188565at2"/>